<accession>A0A0V1IY41</accession>
<reference evidence="1 2" key="1">
    <citation type="submission" date="2015-01" db="EMBL/GenBank/DDBJ databases">
        <title>Evolution of Trichinella species and genotypes.</title>
        <authorList>
            <person name="Korhonen P.K."/>
            <person name="Edoardo P."/>
            <person name="Giuseppe L.R."/>
            <person name="Gasser R.B."/>
        </authorList>
    </citation>
    <scope>NUCLEOTIDE SEQUENCE [LARGE SCALE GENOMIC DNA]</scope>
    <source>
        <strain evidence="1">ISS588</strain>
    </source>
</reference>
<protein>
    <submittedName>
        <fullName evidence="1">Uncharacterized protein</fullName>
    </submittedName>
</protein>
<organism evidence="1 2">
    <name type="scientific">Trichinella pseudospiralis</name>
    <name type="common">Parasitic roundworm</name>
    <dbReference type="NCBI Taxonomy" id="6337"/>
    <lineage>
        <taxon>Eukaryota</taxon>
        <taxon>Metazoa</taxon>
        <taxon>Ecdysozoa</taxon>
        <taxon>Nematoda</taxon>
        <taxon>Enoplea</taxon>
        <taxon>Dorylaimia</taxon>
        <taxon>Trichinellida</taxon>
        <taxon>Trichinellidae</taxon>
        <taxon>Trichinella</taxon>
    </lineage>
</organism>
<evidence type="ECO:0000313" key="2">
    <source>
        <dbReference type="Proteomes" id="UP000054805"/>
    </source>
</evidence>
<sequence>MPLGVSIWSAEPELQASGAFLTLLRMDSAFPTSMKTRPSPSNQYPRYQNGPYGAQFDGFSNCNGLPFFLIIASGTTHNEKDQALLYN</sequence>
<dbReference type="AlphaFoldDB" id="A0A0V1IY41"/>
<comment type="caution">
    <text evidence="1">The sequence shown here is derived from an EMBL/GenBank/DDBJ whole genome shotgun (WGS) entry which is preliminary data.</text>
</comment>
<dbReference type="Proteomes" id="UP000054805">
    <property type="component" value="Unassembled WGS sequence"/>
</dbReference>
<proteinExistence type="predicted"/>
<name>A0A0V1IY41_TRIPS</name>
<evidence type="ECO:0000313" key="1">
    <source>
        <dbReference type="EMBL" id="KRZ27658.1"/>
    </source>
</evidence>
<gene>
    <name evidence="1" type="ORF">T4B_15306</name>
</gene>
<dbReference type="EMBL" id="JYDS01000068">
    <property type="protein sequence ID" value="KRZ27658.1"/>
    <property type="molecule type" value="Genomic_DNA"/>
</dbReference>
<keyword evidence="2" id="KW-1185">Reference proteome</keyword>